<feature type="non-terminal residue" evidence="2">
    <location>
        <position position="1"/>
    </location>
</feature>
<name>A0A0A9ZH76_LYGHE</name>
<organism evidence="2">
    <name type="scientific">Lygus hesperus</name>
    <name type="common">Western plant bug</name>
    <dbReference type="NCBI Taxonomy" id="30085"/>
    <lineage>
        <taxon>Eukaryota</taxon>
        <taxon>Metazoa</taxon>
        <taxon>Ecdysozoa</taxon>
        <taxon>Arthropoda</taxon>
        <taxon>Hexapoda</taxon>
        <taxon>Insecta</taxon>
        <taxon>Pterygota</taxon>
        <taxon>Neoptera</taxon>
        <taxon>Paraneoptera</taxon>
        <taxon>Hemiptera</taxon>
        <taxon>Heteroptera</taxon>
        <taxon>Panheteroptera</taxon>
        <taxon>Cimicomorpha</taxon>
        <taxon>Miridae</taxon>
        <taxon>Mirini</taxon>
        <taxon>Lygus</taxon>
    </lineage>
</organism>
<reference evidence="2" key="2">
    <citation type="submission" date="2014-07" db="EMBL/GenBank/DDBJ databases">
        <authorList>
            <person name="Hull J."/>
        </authorList>
    </citation>
    <scope>NUCLEOTIDE SEQUENCE</scope>
</reference>
<dbReference type="GO" id="GO:0016301">
    <property type="term" value="F:kinase activity"/>
    <property type="evidence" value="ECO:0007669"/>
    <property type="project" value="UniProtKB-KW"/>
</dbReference>
<dbReference type="EMBL" id="GBHO01002089">
    <property type="protein sequence ID" value="JAG41515.1"/>
    <property type="molecule type" value="Transcribed_RNA"/>
</dbReference>
<gene>
    <name evidence="2" type="primary">Prkd1</name>
    <name evidence="2" type="ORF">CM83_12763</name>
</gene>
<keyword evidence="2" id="KW-0808">Transferase</keyword>
<evidence type="ECO:0000313" key="2">
    <source>
        <dbReference type="EMBL" id="JAG41515.1"/>
    </source>
</evidence>
<feature type="compositionally biased region" description="Basic and acidic residues" evidence="1">
    <location>
        <begin position="25"/>
        <end position="34"/>
    </location>
</feature>
<keyword evidence="2" id="KW-0418">Kinase</keyword>
<evidence type="ECO:0000256" key="1">
    <source>
        <dbReference type="SAM" id="MobiDB-lite"/>
    </source>
</evidence>
<accession>A0A0A9ZH76</accession>
<reference evidence="2" key="1">
    <citation type="journal article" date="2014" name="PLoS ONE">
        <title>Transcriptome-Based Identification of ABC Transporters in the Western Tarnished Plant Bug Lygus hesperus.</title>
        <authorList>
            <person name="Hull J.J."/>
            <person name="Chaney K."/>
            <person name="Geib S.M."/>
            <person name="Fabrick J.A."/>
            <person name="Brent C.S."/>
            <person name="Walsh D."/>
            <person name="Lavine L.C."/>
        </authorList>
    </citation>
    <scope>NUCLEOTIDE SEQUENCE</scope>
</reference>
<feature type="compositionally biased region" description="Low complexity" evidence="1">
    <location>
        <begin position="35"/>
        <end position="56"/>
    </location>
</feature>
<dbReference type="AlphaFoldDB" id="A0A0A9ZH76"/>
<sequence>LTTLFFVSARLKIISMEKRNNIEQDTSLRAESRDVGSSTSEEIGSSTSETVSTSTSDSVDCLKQIDDIKVEGEKTKTWQKSVENMLNEYIAENFGVKTSYELKDGKIFDKTTGEIVVDVPRAKLLVTSSSELSENNLQSEERVPADPVAVVPTGDEPSACL</sequence>
<proteinExistence type="predicted"/>
<feature type="region of interest" description="Disordered" evidence="1">
    <location>
        <begin position="25"/>
        <end position="56"/>
    </location>
</feature>
<protein>
    <submittedName>
        <fullName evidence="2">Serine/threonine-protein kinase D1</fullName>
    </submittedName>
</protein>
<feature type="region of interest" description="Disordered" evidence="1">
    <location>
        <begin position="130"/>
        <end position="161"/>
    </location>
</feature>